<accession>A0AAN9PAH9</accession>
<proteinExistence type="predicted"/>
<organism evidence="4 5">
    <name type="scientific">Crotalaria pallida</name>
    <name type="common">Smooth rattlebox</name>
    <name type="synonym">Crotalaria striata</name>
    <dbReference type="NCBI Taxonomy" id="3830"/>
    <lineage>
        <taxon>Eukaryota</taxon>
        <taxon>Viridiplantae</taxon>
        <taxon>Streptophyta</taxon>
        <taxon>Embryophyta</taxon>
        <taxon>Tracheophyta</taxon>
        <taxon>Spermatophyta</taxon>
        <taxon>Magnoliopsida</taxon>
        <taxon>eudicotyledons</taxon>
        <taxon>Gunneridae</taxon>
        <taxon>Pentapetalae</taxon>
        <taxon>rosids</taxon>
        <taxon>fabids</taxon>
        <taxon>Fabales</taxon>
        <taxon>Fabaceae</taxon>
        <taxon>Papilionoideae</taxon>
        <taxon>50 kb inversion clade</taxon>
        <taxon>genistoids sensu lato</taxon>
        <taxon>core genistoids</taxon>
        <taxon>Crotalarieae</taxon>
        <taxon>Crotalaria</taxon>
    </lineage>
</organism>
<feature type="compositionally biased region" description="Basic and acidic residues" evidence="2">
    <location>
        <begin position="86"/>
        <end position="107"/>
    </location>
</feature>
<reference evidence="4 5" key="1">
    <citation type="submission" date="2024-01" db="EMBL/GenBank/DDBJ databases">
        <title>The genomes of 5 underutilized Papilionoideae crops provide insights into root nodulation and disease resistanc.</title>
        <authorList>
            <person name="Yuan L."/>
        </authorList>
    </citation>
    <scope>NUCLEOTIDE SEQUENCE [LARGE SCALE GENOMIC DNA]</scope>
    <source>
        <strain evidence="4">ZHUSHIDOU_FW_LH</strain>
        <tissue evidence="4">Leaf</tissue>
    </source>
</reference>
<dbReference type="SMART" id="SM00454">
    <property type="entry name" value="SAM"/>
    <property type="match status" value="1"/>
</dbReference>
<dbReference type="InterPro" id="IPR013761">
    <property type="entry name" value="SAM/pointed_sf"/>
</dbReference>
<dbReference type="Gene3D" id="1.10.150.50">
    <property type="entry name" value="Transcription Factor, Ets-1"/>
    <property type="match status" value="1"/>
</dbReference>
<dbReference type="AlphaFoldDB" id="A0AAN9PAH9"/>
<keyword evidence="5" id="KW-1185">Reference proteome</keyword>
<dbReference type="Proteomes" id="UP001372338">
    <property type="component" value="Unassembled WGS sequence"/>
</dbReference>
<evidence type="ECO:0000256" key="1">
    <source>
        <dbReference type="ARBA" id="ARBA00022737"/>
    </source>
</evidence>
<comment type="caution">
    <text evidence="4">The sequence shown here is derived from an EMBL/GenBank/DDBJ whole genome shotgun (WGS) entry which is preliminary data.</text>
</comment>
<dbReference type="EMBL" id="JAYWIO010000001">
    <property type="protein sequence ID" value="KAK7291528.1"/>
    <property type="molecule type" value="Genomic_DNA"/>
</dbReference>
<feature type="compositionally biased region" description="Basic and acidic residues" evidence="2">
    <location>
        <begin position="131"/>
        <end position="140"/>
    </location>
</feature>
<dbReference type="SUPFAM" id="SSF47769">
    <property type="entry name" value="SAM/Pointed domain"/>
    <property type="match status" value="1"/>
</dbReference>
<evidence type="ECO:0000313" key="5">
    <source>
        <dbReference type="Proteomes" id="UP001372338"/>
    </source>
</evidence>
<feature type="compositionally biased region" description="Polar residues" evidence="2">
    <location>
        <begin position="58"/>
        <end position="85"/>
    </location>
</feature>
<feature type="region of interest" description="Disordered" evidence="2">
    <location>
        <begin position="1"/>
        <end position="195"/>
    </location>
</feature>
<dbReference type="PANTHER" id="PTHR10627">
    <property type="entry name" value="SCP160"/>
    <property type="match status" value="1"/>
</dbReference>
<dbReference type="CDD" id="cd09487">
    <property type="entry name" value="SAM_superfamily"/>
    <property type="match status" value="1"/>
</dbReference>
<dbReference type="Pfam" id="PF00536">
    <property type="entry name" value="SAM_1"/>
    <property type="match status" value="1"/>
</dbReference>
<feature type="compositionally biased region" description="Basic residues" evidence="2">
    <location>
        <begin position="166"/>
        <end position="176"/>
    </location>
</feature>
<dbReference type="PROSITE" id="PS50105">
    <property type="entry name" value="SAM_DOMAIN"/>
    <property type="match status" value="1"/>
</dbReference>
<feature type="compositionally biased region" description="Acidic residues" evidence="2">
    <location>
        <begin position="153"/>
        <end position="162"/>
    </location>
</feature>
<protein>
    <recommendedName>
        <fullName evidence="3">SAM domain-containing protein</fullName>
    </recommendedName>
</protein>
<evidence type="ECO:0000259" key="3">
    <source>
        <dbReference type="PROSITE" id="PS50105"/>
    </source>
</evidence>
<name>A0AAN9PAH9_CROPI</name>
<evidence type="ECO:0000256" key="2">
    <source>
        <dbReference type="SAM" id="MobiDB-lite"/>
    </source>
</evidence>
<keyword evidence="1" id="KW-0677">Repeat</keyword>
<feature type="compositionally biased region" description="Pro residues" evidence="2">
    <location>
        <begin position="1"/>
        <end position="11"/>
    </location>
</feature>
<gene>
    <name evidence="4" type="ORF">RIF29_06746</name>
</gene>
<feature type="compositionally biased region" description="Basic residues" evidence="2">
    <location>
        <begin position="108"/>
        <end position="117"/>
    </location>
</feature>
<dbReference type="InterPro" id="IPR001660">
    <property type="entry name" value="SAM"/>
</dbReference>
<sequence>MADIQPPPPPEGQINGAAVGSKRQRKPSVRLGDIGVDPPYDRRNSTTHKPYKPHSFSKDPNPSIKPSKTRPLTNLPSSPFQTLDPDNTRERERELAIGTWRVKDPSSKKRGPTKRLRSNWVSTNENDLDDDHQGYNRDFDVVQNSESPVENFGADDDDDDDDRLQLNHHHHHRRSSSFKGSAGPSDTEATRNFGGGEDGVRVWLSGLGLSRYAPIFQVHEVDDEILPMLTLEDLKDMGINAVGTRRKMYTAIQKLGKGFT</sequence>
<feature type="domain" description="SAM" evidence="3">
    <location>
        <begin position="195"/>
        <end position="258"/>
    </location>
</feature>
<dbReference type="PANTHER" id="PTHR10627:SF69">
    <property type="entry name" value="PROTEIN BICAUDAL C"/>
    <property type="match status" value="1"/>
</dbReference>
<evidence type="ECO:0000313" key="4">
    <source>
        <dbReference type="EMBL" id="KAK7291528.1"/>
    </source>
</evidence>